<keyword evidence="8" id="KW-1185">Reference proteome</keyword>
<dbReference type="InterPro" id="IPR039538">
    <property type="entry name" value="BetI_C"/>
</dbReference>
<dbReference type="SUPFAM" id="SSF48498">
    <property type="entry name" value="Tetracyclin repressor-like, C-terminal domain"/>
    <property type="match status" value="1"/>
</dbReference>
<dbReference type="InterPro" id="IPR001647">
    <property type="entry name" value="HTH_TetR"/>
</dbReference>
<dbReference type="PANTHER" id="PTHR30055">
    <property type="entry name" value="HTH-TYPE TRANSCRIPTIONAL REGULATOR RUTR"/>
    <property type="match status" value="1"/>
</dbReference>
<evidence type="ECO:0000259" key="6">
    <source>
        <dbReference type="PROSITE" id="PS50977"/>
    </source>
</evidence>
<dbReference type="Pfam" id="PF13977">
    <property type="entry name" value="TetR_C_6"/>
    <property type="match status" value="1"/>
</dbReference>
<dbReference type="AlphaFoldDB" id="A0A6S7CG38"/>
<dbReference type="GO" id="GO:0000976">
    <property type="term" value="F:transcription cis-regulatory region binding"/>
    <property type="evidence" value="ECO:0007669"/>
    <property type="project" value="TreeGrafter"/>
</dbReference>
<keyword evidence="3 5" id="KW-0238">DNA-binding</keyword>
<evidence type="ECO:0000256" key="4">
    <source>
        <dbReference type="ARBA" id="ARBA00023163"/>
    </source>
</evidence>
<feature type="domain" description="HTH tetR-type" evidence="6">
    <location>
        <begin position="9"/>
        <end position="69"/>
    </location>
</feature>
<dbReference type="Pfam" id="PF00440">
    <property type="entry name" value="TetR_N"/>
    <property type="match status" value="1"/>
</dbReference>
<evidence type="ECO:0000256" key="2">
    <source>
        <dbReference type="ARBA" id="ARBA00023015"/>
    </source>
</evidence>
<dbReference type="Gene3D" id="1.10.357.10">
    <property type="entry name" value="Tetracycline Repressor, domain 2"/>
    <property type="match status" value="1"/>
</dbReference>
<dbReference type="GO" id="GO:0003700">
    <property type="term" value="F:DNA-binding transcription factor activity"/>
    <property type="evidence" value="ECO:0007669"/>
    <property type="project" value="TreeGrafter"/>
</dbReference>
<dbReference type="PANTHER" id="PTHR30055:SF240">
    <property type="entry name" value="HTH-TYPE TRANSCRIPTIONAL REGULATOR ACRR"/>
    <property type="match status" value="1"/>
</dbReference>
<dbReference type="PROSITE" id="PS01081">
    <property type="entry name" value="HTH_TETR_1"/>
    <property type="match status" value="1"/>
</dbReference>
<dbReference type="EMBL" id="CADIKK010000011">
    <property type="protein sequence ID" value="CAB3788999.1"/>
    <property type="molecule type" value="Genomic_DNA"/>
</dbReference>
<dbReference type="RefSeq" id="WP_175150094.1">
    <property type="nucleotide sequence ID" value="NZ_CADIKK010000011.1"/>
</dbReference>
<dbReference type="InterPro" id="IPR023772">
    <property type="entry name" value="DNA-bd_HTH_TetR-type_CS"/>
</dbReference>
<evidence type="ECO:0000313" key="7">
    <source>
        <dbReference type="EMBL" id="CAB3788999.1"/>
    </source>
</evidence>
<reference evidence="7 8" key="1">
    <citation type="submission" date="2020-04" db="EMBL/GenBank/DDBJ databases">
        <authorList>
            <person name="De Canck E."/>
        </authorList>
    </citation>
    <scope>NUCLEOTIDE SEQUENCE [LARGE SCALE GENOMIC DNA]</scope>
    <source>
        <strain evidence="7 8">LMG 28614</strain>
    </source>
</reference>
<evidence type="ECO:0000256" key="1">
    <source>
        <dbReference type="ARBA" id="ARBA00022491"/>
    </source>
</evidence>
<evidence type="ECO:0000256" key="5">
    <source>
        <dbReference type="PROSITE-ProRule" id="PRU00335"/>
    </source>
</evidence>
<dbReference type="PROSITE" id="PS50977">
    <property type="entry name" value="HTH_TETR_2"/>
    <property type="match status" value="1"/>
</dbReference>
<dbReference type="PRINTS" id="PR00455">
    <property type="entry name" value="HTHTETR"/>
</dbReference>
<evidence type="ECO:0000256" key="3">
    <source>
        <dbReference type="ARBA" id="ARBA00023125"/>
    </source>
</evidence>
<keyword evidence="2" id="KW-0805">Transcription regulation</keyword>
<gene>
    <name evidence="7" type="primary">ttgR_2</name>
    <name evidence="7" type="ORF">LMG28614_02803</name>
</gene>
<dbReference type="InterPro" id="IPR009057">
    <property type="entry name" value="Homeodomain-like_sf"/>
</dbReference>
<organism evidence="7 8">
    <name type="scientific">Paraburkholderia ultramafica</name>
    <dbReference type="NCBI Taxonomy" id="1544867"/>
    <lineage>
        <taxon>Bacteria</taxon>
        <taxon>Pseudomonadati</taxon>
        <taxon>Pseudomonadota</taxon>
        <taxon>Betaproteobacteria</taxon>
        <taxon>Burkholderiales</taxon>
        <taxon>Burkholderiaceae</taxon>
        <taxon>Paraburkholderia</taxon>
    </lineage>
</organism>
<proteinExistence type="predicted"/>
<protein>
    <submittedName>
        <fullName evidence="7">HTH-type transcriptional regulator TtgR</fullName>
    </submittedName>
</protein>
<keyword evidence="4" id="KW-0804">Transcription</keyword>
<keyword evidence="1" id="KW-0678">Repressor</keyword>
<dbReference type="SUPFAM" id="SSF46689">
    <property type="entry name" value="Homeodomain-like"/>
    <property type="match status" value="1"/>
</dbReference>
<name>A0A6S7CG38_9BURK</name>
<feature type="DNA-binding region" description="H-T-H motif" evidence="5">
    <location>
        <begin position="32"/>
        <end position="51"/>
    </location>
</feature>
<dbReference type="Proteomes" id="UP000494365">
    <property type="component" value="Unassembled WGS sequence"/>
</dbReference>
<accession>A0A6S7CG38</accession>
<dbReference type="InterPro" id="IPR050109">
    <property type="entry name" value="HTH-type_TetR-like_transc_reg"/>
</dbReference>
<sequence>MKRKKVEALGTRAQILRAAEQVFVERGVSRASLSEIADLAGVTRGAVYWHFKDKMALLETLFEHASLADDPFVMSWSEGERDPLGQLERRLAGLLATVLSAGPSRRFYLIMLMRCEMSTETEWLWSRLHASWRGAEHQMARALRAAIARNQLSAELDPYLAATFIHSTVMGLILRSLREPPLAVSRAVARLIVSQILSGIKGSAR</sequence>
<dbReference type="InterPro" id="IPR036271">
    <property type="entry name" value="Tet_transcr_reg_TetR-rel_C_sf"/>
</dbReference>
<evidence type="ECO:0000313" key="8">
    <source>
        <dbReference type="Proteomes" id="UP000494365"/>
    </source>
</evidence>